<protein>
    <submittedName>
        <fullName evidence="9">Spore gernimation protein</fullName>
    </submittedName>
</protein>
<evidence type="ECO:0000256" key="3">
    <source>
        <dbReference type="ARBA" id="ARBA00022448"/>
    </source>
</evidence>
<comment type="subcellular location">
    <subcellularLocation>
        <location evidence="1">Membrane</location>
        <topology evidence="1">Multi-pass membrane protein</topology>
    </subcellularLocation>
</comment>
<feature type="transmembrane region" description="Helical" evidence="8">
    <location>
        <begin position="81"/>
        <end position="102"/>
    </location>
</feature>
<comment type="caution">
    <text evidence="9">The sequence shown here is derived from an EMBL/GenBank/DDBJ whole genome shotgun (WGS) entry which is preliminary data.</text>
</comment>
<evidence type="ECO:0000256" key="5">
    <source>
        <dbReference type="ARBA" id="ARBA00022692"/>
    </source>
</evidence>
<evidence type="ECO:0000256" key="6">
    <source>
        <dbReference type="ARBA" id="ARBA00022989"/>
    </source>
</evidence>
<feature type="transmembrane region" description="Helical" evidence="8">
    <location>
        <begin position="40"/>
        <end position="61"/>
    </location>
</feature>
<reference evidence="9 10" key="1">
    <citation type="journal article" date="2009" name="Int. J. Syst. Evol. Microbiol.">
        <title>Paenibacillus contaminans sp. nov., isolated from a contaminated laboratory plate.</title>
        <authorList>
            <person name="Chou J.H."/>
            <person name="Lee J.H."/>
            <person name="Lin M.C."/>
            <person name="Chang P.S."/>
            <person name="Arun A.B."/>
            <person name="Young C.C."/>
            <person name="Chen W.M."/>
        </authorList>
    </citation>
    <scope>NUCLEOTIDE SEQUENCE [LARGE SCALE GENOMIC DNA]</scope>
    <source>
        <strain evidence="9 10">CKOBP-6</strain>
    </source>
</reference>
<dbReference type="Gene3D" id="1.20.1740.10">
    <property type="entry name" value="Amino acid/polyamine transporter I"/>
    <property type="match status" value="1"/>
</dbReference>
<dbReference type="PANTHER" id="PTHR34975:SF2">
    <property type="entry name" value="SPORE GERMINATION PROTEIN A2"/>
    <property type="match status" value="1"/>
</dbReference>
<dbReference type="GO" id="GO:0009847">
    <property type="term" value="P:spore germination"/>
    <property type="evidence" value="ECO:0007669"/>
    <property type="project" value="InterPro"/>
</dbReference>
<feature type="transmembrane region" description="Helical" evidence="8">
    <location>
        <begin position="147"/>
        <end position="167"/>
    </location>
</feature>
<dbReference type="GO" id="GO:0016020">
    <property type="term" value="C:membrane"/>
    <property type="evidence" value="ECO:0007669"/>
    <property type="project" value="UniProtKB-SubCell"/>
</dbReference>
<dbReference type="Pfam" id="PF03845">
    <property type="entry name" value="Spore_permease"/>
    <property type="match status" value="1"/>
</dbReference>
<comment type="similarity">
    <text evidence="2">Belongs to the amino acid-polyamine-organocation (APC) superfamily. Spore germination protein (SGP) (TC 2.A.3.9) family.</text>
</comment>
<feature type="transmembrane region" description="Helical" evidence="8">
    <location>
        <begin position="219"/>
        <end position="240"/>
    </location>
</feature>
<dbReference type="NCBIfam" id="TIGR00912">
    <property type="entry name" value="2A0309"/>
    <property type="match status" value="1"/>
</dbReference>
<accession>A0A329M5B2</accession>
<keyword evidence="3" id="KW-0813">Transport</keyword>
<evidence type="ECO:0000256" key="2">
    <source>
        <dbReference type="ARBA" id="ARBA00007998"/>
    </source>
</evidence>
<feature type="transmembrane region" description="Helical" evidence="8">
    <location>
        <begin position="272"/>
        <end position="298"/>
    </location>
</feature>
<dbReference type="InterPro" id="IPR004761">
    <property type="entry name" value="Spore_GerAB"/>
</dbReference>
<dbReference type="RefSeq" id="WP_113035704.1">
    <property type="nucleotide sequence ID" value="NZ_QMFB01000034.1"/>
</dbReference>
<proteinExistence type="inferred from homology"/>
<name>A0A329M5B2_9BACL</name>
<feature type="transmembrane region" description="Helical" evidence="8">
    <location>
        <begin position="12"/>
        <end position="34"/>
    </location>
</feature>
<organism evidence="9 10">
    <name type="scientific">Paenibacillus contaminans</name>
    <dbReference type="NCBI Taxonomy" id="450362"/>
    <lineage>
        <taxon>Bacteria</taxon>
        <taxon>Bacillati</taxon>
        <taxon>Bacillota</taxon>
        <taxon>Bacilli</taxon>
        <taxon>Bacillales</taxon>
        <taxon>Paenibacillaceae</taxon>
        <taxon>Paenibacillus</taxon>
    </lineage>
</organism>
<dbReference type="OrthoDB" id="2078716at2"/>
<dbReference type="Proteomes" id="UP000250369">
    <property type="component" value="Unassembled WGS sequence"/>
</dbReference>
<evidence type="ECO:0000256" key="7">
    <source>
        <dbReference type="ARBA" id="ARBA00023136"/>
    </source>
</evidence>
<evidence type="ECO:0000313" key="10">
    <source>
        <dbReference type="Proteomes" id="UP000250369"/>
    </source>
</evidence>
<keyword evidence="10" id="KW-1185">Reference proteome</keyword>
<keyword evidence="6 8" id="KW-1133">Transmembrane helix</keyword>
<evidence type="ECO:0000313" key="9">
    <source>
        <dbReference type="EMBL" id="RAV12157.1"/>
    </source>
</evidence>
<dbReference type="EMBL" id="QMFB01000034">
    <property type="protein sequence ID" value="RAV12157.1"/>
    <property type="molecule type" value="Genomic_DNA"/>
</dbReference>
<evidence type="ECO:0000256" key="1">
    <source>
        <dbReference type="ARBA" id="ARBA00004141"/>
    </source>
</evidence>
<keyword evidence="7 8" id="KW-0472">Membrane</keyword>
<dbReference type="PANTHER" id="PTHR34975">
    <property type="entry name" value="SPORE GERMINATION PROTEIN A2"/>
    <property type="match status" value="1"/>
</dbReference>
<evidence type="ECO:0000256" key="4">
    <source>
        <dbReference type="ARBA" id="ARBA00022544"/>
    </source>
</evidence>
<keyword evidence="4" id="KW-0309">Germination</keyword>
<evidence type="ECO:0000256" key="8">
    <source>
        <dbReference type="SAM" id="Phobius"/>
    </source>
</evidence>
<feature type="transmembrane region" description="Helical" evidence="8">
    <location>
        <begin position="334"/>
        <end position="357"/>
    </location>
</feature>
<dbReference type="AlphaFoldDB" id="A0A329M5B2"/>
<gene>
    <name evidence="9" type="ORF">DQG23_35115</name>
</gene>
<sequence length="364" mass="40806">MLVNEKISPRQYMIVTALFTIGDGILYVPSWLATEAKQDAWIGALLCMVEGLLLAWLYMTLAKRFPQLTITEYGKKLLGKWLGTAAAILYVTFFLTDASLILMEIGDFITTQVLPETPVESVLILFAASIVIGTRLGAETISRSSELLFPWFILLFCILIFFLWPQIRIDQIRPVLGEGIKPVVSGNLRFFGNMEETVILLMLFPFVNQPRKAAKAYTIGLLIGIFILSVLTLMAILVLGDSLTALYGYPSYALTQKISVADFFERIEAIMAFMWFITVYTKIAVCYYAAAIGLSGLLGLKSSRILTLPLGILMYNLALKFVPNKTYFDTFAFLIWTPYTLTYGVFFPLVFLCAAMLRKRSGHS</sequence>
<feature type="transmembrane region" description="Helical" evidence="8">
    <location>
        <begin position="305"/>
        <end position="322"/>
    </location>
</feature>
<keyword evidence="5 8" id="KW-0812">Transmembrane</keyword>